<keyword evidence="6 11" id="KW-0418">Kinase</keyword>
<dbReference type="InterPro" id="IPR036890">
    <property type="entry name" value="HATPase_C_sf"/>
</dbReference>
<evidence type="ECO:0000256" key="6">
    <source>
        <dbReference type="ARBA" id="ARBA00022777"/>
    </source>
</evidence>
<feature type="domain" description="Signal transduction histidine kinase HWE region" evidence="10">
    <location>
        <begin position="183"/>
        <end position="265"/>
    </location>
</feature>
<dbReference type="SUPFAM" id="SSF55781">
    <property type="entry name" value="GAF domain-like"/>
    <property type="match status" value="1"/>
</dbReference>
<evidence type="ECO:0000256" key="4">
    <source>
        <dbReference type="ARBA" id="ARBA00022679"/>
    </source>
</evidence>
<dbReference type="Gene3D" id="3.30.565.10">
    <property type="entry name" value="Histidine kinase-like ATPase, C-terminal domain"/>
    <property type="match status" value="1"/>
</dbReference>
<dbReference type="GO" id="GO:0004673">
    <property type="term" value="F:protein histidine kinase activity"/>
    <property type="evidence" value="ECO:0007669"/>
    <property type="project" value="UniProtKB-EC"/>
</dbReference>
<feature type="region of interest" description="Disordered" evidence="8">
    <location>
        <begin position="1"/>
        <end position="25"/>
    </location>
</feature>
<evidence type="ECO:0000256" key="7">
    <source>
        <dbReference type="ARBA" id="ARBA00022840"/>
    </source>
</evidence>
<gene>
    <name evidence="11" type="ORF">PSJ8397_02712</name>
</gene>
<dbReference type="SMART" id="SM00065">
    <property type="entry name" value="GAF"/>
    <property type="match status" value="1"/>
</dbReference>
<evidence type="ECO:0000313" key="12">
    <source>
        <dbReference type="Proteomes" id="UP000193623"/>
    </source>
</evidence>
<dbReference type="InterPro" id="IPR029016">
    <property type="entry name" value="GAF-like_dom_sf"/>
</dbReference>
<evidence type="ECO:0000259" key="10">
    <source>
        <dbReference type="SMART" id="SM00911"/>
    </source>
</evidence>
<organism evidence="11 12">
    <name type="scientific">Pseudooctadecabacter jejudonensis</name>
    <dbReference type="NCBI Taxonomy" id="1391910"/>
    <lineage>
        <taxon>Bacteria</taxon>
        <taxon>Pseudomonadati</taxon>
        <taxon>Pseudomonadota</taxon>
        <taxon>Alphaproteobacteria</taxon>
        <taxon>Rhodobacterales</taxon>
        <taxon>Paracoccaceae</taxon>
        <taxon>Pseudooctadecabacter</taxon>
    </lineage>
</organism>
<keyword evidence="3" id="KW-0597">Phosphoprotein</keyword>
<keyword evidence="7" id="KW-0067">ATP-binding</keyword>
<feature type="domain" description="GAF" evidence="9">
    <location>
        <begin position="32"/>
        <end position="178"/>
    </location>
</feature>
<dbReference type="EMBL" id="FWFT01000004">
    <property type="protein sequence ID" value="SLN51692.1"/>
    <property type="molecule type" value="Genomic_DNA"/>
</dbReference>
<evidence type="ECO:0000256" key="3">
    <source>
        <dbReference type="ARBA" id="ARBA00022553"/>
    </source>
</evidence>
<proteinExistence type="predicted"/>
<dbReference type="Pfam" id="PF07536">
    <property type="entry name" value="HWE_HK"/>
    <property type="match status" value="1"/>
</dbReference>
<dbReference type="Proteomes" id="UP000193623">
    <property type="component" value="Unassembled WGS sequence"/>
</dbReference>
<protein>
    <recommendedName>
        <fullName evidence="2">histidine kinase</fullName>
        <ecNumber evidence="2">2.7.13.3</ecNumber>
    </recommendedName>
</protein>
<reference evidence="11 12" key="1">
    <citation type="submission" date="2017-03" db="EMBL/GenBank/DDBJ databases">
        <authorList>
            <person name="Afonso C.L."/>
            <person name="Miller P.J."/>
            <person name="Scott M.A."/>
            <person name="Spackman E."/>
            <person name="Goraichik I."/>
            <person name="Dimitrov K.M."/>
            <person name="Suarez D.L."/>
            <person name="Swayne D.E."/>
        </authorList>
    </citation>
    <scope>NUCLEOTIDE SEQUENCE [LARGE SCALE GENOMIC DNA]</scope>
    <source>
        <strain evidence="11 12">CECT 8397</strain>
    </source>
</reference>
<name>A0A1Y5SY72_9RHOB</name>
<evidence type="ECO:0000256" key="5">
    <source>
        <dbReference type="ARBA" id="ARBA00022741"/>
    </source>
</evidence>
<sequence>MMDGQTADADRASLTHPRRLGALDSSGLMDSPEEAIFDRAVKLATQLTGRPVGLVSLVDGTRQFFKAQIGLPAETAAARETPLSHSFCQHVVTSNAPLVVNNAYEDPRVRDNLAIRDLDVVAYLGVPVHDPNGETLGSFCVIDNKPHEWTEAEMASLQDLSVMIETELRLRKIAQQREMLISEMNHRLKNVFALVAGMVRQSAREATDIKDMSGNITGRLQALSAAHSLILPDATGTDTEVSLRALTDTILAPYPGGQAVVRGDEIFLGPKAAVAFALSLHELATNAAKYGAFSENLGRVEVAWNVDSDRLTLTWREEMPLEVESIVNEAGFGSRLLQINVEAQLGGKLTRELTAKGAHVSLAVPVASLAE</sequence>
<dbReference type="GO" id="GO:0005524">
    <property type="term" value="F:ATP binding"/>
    <property type="evidence" value="ECO:0007669"/>
    <property type="project" value="UniProtKB-KW"/>
</dbReference>
<dbReference type="OrthoDB" id="9816309at2"/>
<keyword evidence="4 11" id="KW-0808">Transferase</keyword>
<dbReference type="AlphaFoldDB" id="A0A1Y5SY72"/>
<keyword evidence="5" id="KW-0547">Nucleotide-binding</keyword>
<keyword evidence="12" id="KW-1185">Reference proteome</keyword>
<dbReference type="EC" id="2.7.13.3" evidence="2"/>
<dbReference type="SMART" id="SM00911">
    <property type="entry name" value="HWE_HK"/>
    <property type="match status" value="1"/>
</dbReference>
<comment type="catalytic activity">
    <reaction evidence="1">
        <text>ATP + protein L-histidine = ADP + protein N-phospho-L-histidine.</text>
        <dbReference type="EC" id="2.7.13.3"/>
    </reaction>
</comment>
<evidence type="ECO:0000256" key="1">
    <source>
        <dbReference type="ARBA" id="ARBA00000085"/>
    </source>
</evidence>
<evidence type="ECO:0000313" key="11">
    <source>
        <dbReference type="EMBL" id="SLN51692.1"/>
    </source>
</evidence>
<dbReference type="Pfam" id="PF01590">
    <property type="entry name" value="GAF"/>
    <property type="match status" value="1"/>
</dbReference>
<dbReference type="InterPro" id="IPR003018">
    <property type="entry name" value="GAF"/>
</dbReference>
<evidence type="ECO:0000256" key="8">
    <source>
        <dbReference type="SAM" id="MobiDB-lite"/>
    </source>
</evidence>
<dbReference type="PANTHER" id="PTHR41523">
    <property type="entry name" value="TWO-COMPONENT SYSTEM SENSOR PROTEIN"/>
    <property type="match status" value="1"/>
</dbReference>
<dbReference type="RefSeq" id="WP_085865096.1">
    <property type="nucleotide sequence ID" value="NZ_FWFT01000004.1"/>
</dbReference>
<dbReference type="PANTHER" id="PTHR41523:SF8">
    <property type="entry name" value="ETHYLENE RESPONSE SENSOR PROTEIN"/>
    <property type="match status" value="1"/>
</dbReference>
<dbReference type="Gene3D" id="3.30.450.40">
    <property type="match status" value="1"/>
</dbReference>
<dbReference type="InterPro" id="IPR011102">
    <property type="entry name" value="Sig_transdc_His_kinase_HWE"/>
</dbReference>
<accession>A0A1Y5SY72</accession>
<evidence type="ECO:0000256" key="2">
    <source>
        <dbReference type="ARBA" id="ARBA00012438"/>
    </source>
</evidence>
<evidence type="ECO:0000259" key="9">
    <source>
        <dbReference type="SMART" id="SM00065"/>
    </source>
</evidence>